<evidence type="ECO:0000313" key="2">
    <source>
        <dbReference type="Proteomes" id="UP001556617"/>
    </source>
</evidence>
<accession>A0ABV3S1Q4</accession>
<comment type="caution">
    <text evidence="1">The sequence shown here is derived from an EMBL/GenBank/DDBJ whole genome shotgun (WGS) entry which is preliminary data.</text>
</comment>
<proteinExistence type="predicted"/>
<dbReference type="EMBL" id="JBFPER010000001">
    <property type="protein sequence ID" value="MEX0379814.1"/>
    <property type="molecule type" value="Genomic_DNA"/>
</dbReference>
<evidence type="ECO:0000313" key="1">
    <source>
        <dbReference type="EMBL" id="MEX0379814.1"/>
    </source>
</evidence>
<reference evidence="1 2" key="1">
    <citation type="submission" date="2024-07" db="EMBL/GenBank/DDBJ databases">
        <authorList>
            <person name="Yun M."/>
        </authorList>
    </citation>
    <scope>NUCLEOTIDE SEQUENCE [LARGE SCALE GENOMIC DNA]</scope>
    <source>
        <strain evidence="1 2">MS01</strain>
    </source>
</reference>
<name>A0ABV3S1Q4_9LACO</name>
<sequence>MENFTILDDTQLEKVNGGGRLGTFIGTTAWAAGTGAIAGAAGGPVGIVGGAVIGAQFGMVGGAMKAWGQ</sequence>
<gene>
    <name evidence="1" type="ORF">AB3K24_00355</name>
</gene>
<protein>
    <submittedName>
        <fullName evidence="1">Blp family class II bacteriocin</fullName>
    </submittedName>
</protein>
<dbReference type="Proteomes" id="UP001556617">
    <property type="component" value="Unassembled WGS sequence"/>
</dbReference>
<dbReference type="Pfam" id="PF10439">
    <property type="entry name" value="Bacteriocin_IIc"/>
    <property type="match status" value="1"/>
</dbReference>
<keyword evidence="2" id="KW-1185">Reference proteome</keyword>
<organism evidence="1 2">
    <name type="scientific">Leuconostoc aquikimchii</name>
    <dbReference type="NCBI Taxonomy" id="3236804"/>
    <lineage>
        <taxon>Bacteria</taxon>
        <taxon>Bacillati</taxon>
        <taxon>Bacillota</taxon>
        <taxon>Bacilli</taxon>
        <taxon>Lactobacillales</taxon>
        <taxon>Lactobacillaceae</taxon>
        <taxon>Leuconostoc</taxon>
    </lineage>
</organism>
<dbReference type="InterPro" id="IPR019493">
    <property type="entry name" value="Bacteriocin_IIb_lactacin-rel"/>
</dbReference>
<dbReference type="RefSeq" id="WP_367973100.1">
    <property type="nucleotide sequence ID" value="NZ_JBFPEQ010000001.1"/>
</dbReference>